<protein>
    <submittedName>
        <fullName evidence="2">Uncharacterized protein</fullName>
    </submittedName>
</protein>
<proteinExistence type="predicted"/>
<evidence type="ECO:0000313" key="3">
    <source>
        <dbReference type="Proteomes" id="UP000886523"/>
    </source>
</evidence>
<evidence type="ECO:0000256" key="1">
    <source>
        <dbReference type="SAM" id="MobiDB-lite"/>
    </source>
</evidence>
<accession>A0A9P6AWK3</accession>
<keyword evidence="3" id="KW-1185">Reference proteome</keyword>
<dbReference type="AlphaFoldDB" id="A0A9P6AWK3"/>
<sequence length="383" mass="42219">MFPNTTKQPGNLQSPAKSQMAQILSPISAYTLSPMLRCLLRMLHLIFGLWHTLWEEYFTGTPEDSNWIIGLDANNWESEGAWIFPAPGVGKNMAVVPISASTIPSTENTLRWISNVPGGDRAQRRIGVILEMIKGLNGESAHNGNAQDLHTLQRFEYCIQYLAELLKPFVMMDQHQISLFLHAEVLMLGSISERLCAVHLVSAVSVKHDDIDILFFGSPTSDILLRRSFLVVTIWVGRGANVLFVKYVWLMALYMATNATLGLLIVGGTSTFIETAPDLKGLGTVTFATTMEALDEGDEHSYVESRDSLRTGEDTLPMTHFSGEMTDLDYVCSHCFPVAFHTSSGAEAIRPIAERHLLSGVKNKRALPSQTPALPPGAMTRNG</sequence>
<comment type="caution">
    <text evidence="2">The sequence shown here is derived from an EMBL/GenBank/DDBJ whole genome shotgun (WGS) entry which is preliminary data.</text>
</comment>
<organism evidence="2 3">
    <name type="scientific">Hydnum rufescens UP504</name>
    <dbReference type="NCBI Taxonomy" id="1448309"/>
    <lineage>
        <taxon>Eukaryota</taxon>
        <taxon>Fungi</taxon>
        <taxon>Dikarya</taxon>
        <taxon>Basidiomycota</taxon>
        <taxon>Agaricomycotina</taxon>
        <taxon>Agaricomycetes</taxon>
        <taxon>Cantharellales</taxon>
        <taxon>Hydnaceae</taxon>
        <taxon>Hydnum</taxon>
    </lineage>
</organism>
<name>A0A9P6AWK3_9AGAM</name>
<gene>
    <name evidence="2" type="ORF">BS47DRAFT_1362560</name>
</gene>
<feature type="region of interest" description="Disordered" evidence="1">
    <location>
        <begin position="363"/>
        <end position="383"/>
    </location>
</feature>
<dbReference type="Proteomes" id="UP000886523">
    <property type="component" value="Unassembled WGS sequence"/>
</dbReference>
<evidence type="ECO:0000313" key="2">
    <source>
        <dbReference type="EMBL" id="KAF9513215.1"/>
    </source>
</evidence>
<reference evidence="2" key="1">
    <citation type="journal article" date="2020" name="Nat. Commun.">
        <title>Large-scale genome sequencing of mycorrhizal fungi provides insights into the early evolution of symbiotic traits.</title>
        <authorList>
            <person name="Miyauchi S."/>
            <person name="Kiss E."/>
            <person name="Kuo A."/>
            <person name="Drula E."/>
            <person name="Kohler A."/>
            <person name="Sanchez-Garcia M."/>
            <person name="Morin E."/>
            <person name="Andreopoulos B."/>
            <person name="Barry K.W."/>
            <person name="Bonito G."/>
            <person name="Buee M."/>
            <person name="Carver A."/>
            <person name="Chen C."/>
            <person name="Cichocki N."/>
            <person name="Clum A."/>
            <person name="Culley D."/>
            <person name="Crous P.W."/>
            <person name="Fauchery L."/>
            <person name="Girlanda M."/>
            <person name="Hayes R.D."/>
            <person name="Keri Z."/>
            <person name="LaButti K."/>
            <person name="Lipzen A."/>
            <person name="Lombard V."/>
            <person name="Magnuson J."/>
            <person name="Maillard F."/>
            <person name="Murat C."/>
            <person name="Nolan M."/>
            <person name="Ohm R.A."/>
            <person name="Pangilinan J."/>
            <person name="Pereira M.F."/>
            <person name="Perotto S."/>
            <person name="Peter M."/>
            <person name="Pfister S."/>
            <person name="Riley R."/>
            <person name="Sitrit Y."/>
            <person name="Stielow J.B."/>
            <person name="Szollosi G."/>
            <person name="Zifcakova L."/>
            <person name="Stursova M."/>
            <person name="Spatafora J.W."/>
            <person name="Tedersoo L."/>
            <person name="Vaario L.M."/>
            <person name="Yamada A."/>
            <person name="Yan M."/>
            <person name="Wang P."/>
            <person name="Xu J."/>
            <person name="Bruns T."/>
            <person name="Baldrian P."/>
            <person name="Vilgalys R."/>
            <person name="Dunand C."/>
            <person name="Henrissat B."/>
            <person name="Grigoriev I.V."/>
            <person name="Hibbett D."/>
            <person name="Nagy L.G."/>
            <person name="Martin F.M."/>
        </authorList>
    </citation>
    <scope>NUCLEOTIDE SEQUENCE</scope>
    <source>
        <strain evidence="2">UP504</strain>
    </source>
</reference>
<dbReference type="EMBL" id="MU128975">
    <property type="protein sequence ID" value="KAF9513215.1"/>
    <property type="molecule type" value="Genomic_DNA"/>
</dbReference>
<dbReference type="OrthoDB" id="3263055at2759"/>